<sequence length="138" mass="15113">MSLRKAVKDLRRGTSSSGRTPPSNPESSRSSSCVPATTTEDVGTCPAYHPITSSHIQPSDPNSSQSFFEDTHSDFDSEEAPPPYMLLSNGDRKPEYSRSDPAKTTDANISRMDGALCLRCNARKAKAWYLRQAARTSQ</sequence>
<dbReference type="HOGENOM" id="CLU_1927633_0_0_1"/>
<feature type="compositionally biased region" description="Basic and acidic residues" evidence="1">
    <location>
        <begin position="90"/>
        <end position="103"/>
    </location>
</feature>
<evidence type="ECO:0000313" key="3">
    <source>
        <dbReference type="Proteomes" id="UP000053789"/>
    </source>
</evidence>
<reference evidence="2" key="1">
    <citation type="submission" date="2015-01" db="EMBL/GenBank/DDBJ databases">
        <title>The Genome Sequence of Cladophialophora bantiana CBS 173.52.</title>
        <authorList>
            <consortium name="The Broad Institute Genomics Platform"/>
            <person name="Cuomo C."/>
            <person name="de Hoog S."/>
            <person name="Gorbushina A."/>
            <person name="Stielow B."/>
            <person name="Teixiera M."/>
            <person name="Abouelleil A."/>
            <person name="Chapman S.B."/>
            <person name="Priest M."/>
            <person name="Young S.K."/>
            <person name="Wortman J."/>
            <person name="Nusbaum C."/>
            <person name="Birren B."/>
        </authorList>
    </citation>
    <scope>NUCLEOTIDE SEQUENCE [LARGE SCALE GENOMIC DNA]</scope>
    <source>
        <strain evidence="2">CBS 173.52</strain>
    </source>
</reference>
<dbReference type="VEuPathDB" id="FungiDB:Z519_12749"/>
<proteinExistence type="predicted"/>
<dbReference type="EMBL" id="KN847014">
    <property type="protein sequence ID" value="KIW86624.1"/>
    <property type="molecule type" value="Genomic_DNA"/>
</dbReference>
<feature type="compositionally biased region" description="Basic and acidic residues" evidence="1">
    <location>
        <begin position="1"/>
        <end position="12"/>
    </location>
</feature>
<dbReference type="OrthoDB" id="4144663at2759"/>
<dbReference type="RefSeq" id="XP_016613293.1">
    <property type="nucleotide sequence ID" value="XM_016770454.1"/>
</dbReference>
<accession>A0A0D2HQA1</accession>
<name>A0A0D2HQA1_CLAB1</name>
<dbReference type="GeneID" id="27705677"/>
<evidence type="ECO:0000313" key="2">
    <source>
        <dbReference type="EMBL" id="KIW86624.1"/>
    </source>
</evidence>
<feature type="compositionally biased region" description="Low complexity" evidence="1">
    <location>
        <begin position="25"/>
        <end position="35"/>
    </location>
</feature>
<feature type="compositionally biased region" description="Polar residues" evidence="1">
    <location>
        <begin position="51"/>
        <end position="68"/>
    </location>
</feature>
<dbReference type="AlphaFoldDB" id="A0A0D2HQA1"/>
<keyword evidence="3" id="KW-1185">Reference proteome</keyword>
<protein>
    <submittedName>
        <fullName evidence="2">Uncharacterized protein</fullName>
    </submittedName>
</protein>
<evidence type="ECO:0000256" key="1">
    <source>
        <dbReference type="SAM" id="MobiDB-lite"/>
    </source>
</evidence>
<feature type="region of interest" description="Disordered" evidence="1">
    <location>
        <begin position="1"/>
        <end position="107"/>
    </location>
</feature>
<organism evidence="2 3">
    <name type="scientific">Cladophialophora bantiana (strain ATCC 10958 / CBS 173.52 / CDC B-1940 / NIH 8579)</name>
    <name type="common">Xylohypha bantiana</name>
    <dbReference type="NCBI Taxonomy" id="1442370"/>
    <lineage>
        <taxon>Eukaryota</taxon>
        <taxon>Fungi</taxon>
        <taxon>Dikarya</taxon>
        <taxon>Ascomycota</taxon>
        <taxon>Pezizomycotina</taxon>
        <taxon>Eurotiomycetes</taxon>
        <taxon>Chaetothyriomycetidae</taxon>
        <taxon>Chaetothyriales</taxon>
        <taxon>Herpotrichiellaceae</taxon>
        <taxon>Cladophialophora</taxon>
    </lineage>
</organism>
<gene>
    <name evidence="2" type="ORF">Z519_12749</name>
</gene>
<dbReference type="Proteomes" id="UP000053789">
    <property type="component" value="Unassembled WGS sequence"/>
</dbReference>